<feature type="domain" description="BD-FAE-like" evidence="4">
    <location>
        <begin position="36"/>
        <end position="248"/>
    </location>
</feature>
<dbReference type="SUPFAM" id="SSF53474">
    <property type="entry name" value="alpha/beta-Hydrolases"/>
    <property type="match status" value="1"/>
</dbReference>
<dbReference type="RefSeq" id="XP_023629577.1">
    <property type="nucleotide sequence ID" value="XM_023773809.1"/>
</dbReference>
<organism evidence="5 6">
    <name type="scientific">Ramularia collo-cygni</name>
    <dbReference type="NCBI Taxonomy" id="112498"/>
    <lineage>
        <taxon>Eukaryota</taxon>
        <taxon>Fungi</taxon>
        <taxon>Dikarya</taxon>
        <taxon>Ascomycota</taxon>
        <taxon>Pezizomycotina</taxon>
        <taxon>Dothideomycetes</taxon>
        <taxon>Dothideomycetidae</taxon>
        <taxon>Mycosphaerellales</taxon>
        <taxon>Mycosphaerellaceae</taxon>
        <taxon>Ramularia</taxon>
    </lineage>
</organism>
<dbReference type="InterPro" id="IPR050300">
    <property type="entry name" value="GDXG_lipolytic_enzyme"/>
</dbReference>
<evidence type="ECO:0000256" key="2">
    <source>
        <dbReference type="ARBA" id="ARBA00023079"/>
    </source>
</evidence>
<comment type="function">
    <text evidence="3">Catalyzes the hydrolysis of N-formyl-L-kynurenine to L-kynurenine, the second step in the kynurenine pathway of tryptophan degradation. Kynurenine may be further oxidized to nicotinic acid, NAD(H) and NADP(H). Required for elimination of toxic metabolites.</text>
</comment>
<evidence type="ECO:0000256" key="1">
    <source>
        <dbReference type="ARBA" id="ARBA00022801"/>
    </source>
</evidence>
<dbReference type="GO" id="GO:0019441">
    <property type="term" value="P:L-tryptophan catabolic process to kynurenine"/>
    <property type="evidence" value="ECO:0007669"/>
    <property type="project" value="UniProtKB-UniRule"/>
</dbReference>
<gene>
    <name evidence="5" type="ORF">RCC_08559</name>
</gene>
<evidence type="ECO:0000256" key="3">
    <source>
        <dbReference type="HAMAP-Rule" id="MF_03014"/>
    </source>
</evidence>
<dbReference type="STRING" id="112498.A0A2D3V4F0"/>
<keyword evidence="6" id="KW-1185">Reference proteome</keyword>
<dbReference type="PANTHER" id="PTHR48081:SF33">
    <property type="entry name" value="KYNURENINE FORMAMIDASE"/>
    <property type="match status" value="1"/>
</dbReference>
<dbReference type="InterPro" id="IPR029058">
    <property type="entry name" value="AB_hydrolase_fold"/>
</dbReference>
<dbReference type="UniPathway" id="UPA00333">
    <property type="reaction ID" value="UER00454"/>
</dbReference>
<sequence length="299" mass="33994">MKDSEWPQFRKDTRYSDNSNLNTFQTCIPRPTSSNDRKRVWVIYVHGGAWFDPEQTAATFDKAQSLLLKSPIVEHVAGFASINYRLSPAPSHATNPSNPSDPARNARHPDHVNDVLQAILHLQETYAFRDRYILVGHSCGACLVLQVAMKRYWGSQYESTSALEMNVTPPLAILGIEGLYDLPALVKYHEKQPFYRHFTESAFGNSKNWAEGSPTSSNLNQSWEDGKLVVVAHSREDELVEWEQPDLMLRSLSSQGFKDSGKRRAKLLELKGKHDQVWQEGSEVARAIEYTIKELFVML</sequence>
<comment type="pathway">
    <text evidence="3">Amino-acid degradation; L-tryptophan degradation via kynurenine pathway; L-kynurenine from L-tryptophan: step 2/2.</text>
</comment>
<evidence type="ECO:0000259" key="4">
    <source>
        <dbReference type="Pfam" id="PF20434"/>
    </source>
</evidence>
<dbReference type="AlphaFoldDB" id="A0A2D3V4F0"/>
<reference evidence="5 6" key="1">
    <citation type="submission" date="2016-03" db="EMBL/GenBank/DDBJ databases">
        <authorList>
            <person name="Ploux O."/>
        </authorList>
    </citation>
    <scope>NUCLEOTIDE SEQUENCE [LARGE SCALE GENOMIC DNA]</scope>
    <source>
        <strain evidence="5 6">URUG2</strain>
    </source>
</reference>
<keyword evidence="2 3" id="KW-0823">Tryptophan catabolism</keyword>
<protein>
    <recommendedName>
        <fullName evidence="3">Kynurenine formamidase</fullName>
        <shortName evidence="3">KFA</shortName>
        <shortName evidence="3">KFase</shortName>
        <ecNumber evidence="3">3.5.1.9</ecNumber>
    </recommendedName>
    <alternativeName>
        <fullName evidence="3">Arylformamidase</fullName>
    </alternativeName>
    <alternativeName>
        <fullName evidence="3">N-formylkynurenine formamidase</fullName>
        <shortName evidence="3">FKF</shortName>
    </alternativeName>
</protein>
<dbReference type="EC" id="3.5.1.9" evidence="3"/>
<comment type="domain">
    <text evidence="3">The main chain amide nitrogen atoms of the second glycine and its adjacent residue in the HGGXW motif define the oxyanion hole, and stabilize the oxyanion that forms during the nucleophilic attack by the catalytic serine during substrate cleavage.</text>
</comment>
<dbReference type="GO" id="GO:0034354">
    <property type="term" value="P:'de novo' NAD+ biosynthetic process from L-tryptophan"/>
    <property type="evidence" value="ECO:0007669"/>
    <property type="project" value="UniProtKB-UniRule"/>
</dbReference>
<dbReference type="HAMAP" id="MF_03014">
    <property type="entry name" value="KFase"/>
    <property type="match status" value="1"/>
</dbReference>
<dbReference type="EMBL" id="FJUY01000014">
    <property type="protein sequence ID" value="CZT22853.1"/>
    <property type="molecule type" value="Genomic_DNA"/>
</dbReference>
<dbReference type="PANTHER" id="PTHR48081">
    <property type="entry name" value="AB HYDROLASE SUPERFAMILY PROTEIN C4A8.06C"/>
    <property type="match status" value="1"/>
</dbReference>
<dbReference type="GeneID" id="35603648"/>
<keyword evidence="1 3" id="KW-0378">Hydrolase</keyword>
<evidence type="ECO:0000313" key="5">
    <source>
        <dbReference type="EMBL" id="CZT22853.1"/>
    </source>
</evidence>
<dbReference type="InterPro" id="IPR027519">
    <property type="entry name" value="KFase_ver/fungi-typ"/>
</dbReference>
<dbReference type="GO" id="GO:0004061">
    <property type="term" value="F:arylformamidase activity"/>
    <property type="evidence" value="ECO:0007669"/>
    <property type="project" value="UniProtKB-UniRule"/>
</dbReference>
<feature type="short sequence motif" description="HGGXW" evidence="3">
    <location>
        <begin position="46"/>
        <end position="50"/>
    </location>
</feature>
<evidence type="ECO:0000313" key="6">
    <source>
        <dbReference type="Proteomes" id="UP000225277"/>
    </source>
</evidence>
<feature type="active site" evidence="3">
    <location>
        <position position="274"/>
    </location>
</feature>
<dbReference type="Proteomes" id="UP000225277">
    <property type="component" value="Unassembled WGS sequence"/>
</dbReference>
<comment type="catalytic activity">
    <reaction evidence="3">
        <text>N-formyl-L-kynurenine + H2O = L-kynurenine + formate + H(+)</text>
        <dbReference type="Rhea" id="RHEA:13009"/>
        <dbReference type="ChEBI" id="CHEBI:15377"/>
        <dbReference type="ChEBI" id="CHEBI:15378"/>
        <dbReference type="ChEBI" id="CHEBI:15740"/>
        <dbReference type="ChEBI" id="CHEBI:57959"/>
        <dbReference type="ChEBI" id="CHEBI:58629"/>
        <dbReference type="EC" id="3.5.1.9"/>
    </reaction>
</comment>
<dbReference type="Pfam" id="PF20434">
    <property type="entry name" value="BD-FAE"/>
    <property type="match status" value="1"/>
</dbReference>
<name>A0A2D3V4F0_9PEZI</name>
<accession>A0A2D3V4F0</accession>
<comment type="similarity">
    <text evidence="3">Belongs to the kynurenine formamidase family.</text>
</comment>
<comment type="subunit">
    <text evidence="3">Homodimer.</text>
</comment>
<proteinExistence type="inferred from homology"/>
<dbReference type="InterPro" id="IPR049492">
    <property type="entry name" value="BD-FAE-like_dom"/>
</dbReference>
<dbReference type="Gene3D" id="3.40.50.1820">
    <property type="entry name" value="alpha/beta hydrolase"/>
    <property type="match status" value="1"/>
</dbReference>
<dbReference type="OrthoDB" id="420264at2759"/>
<feature type="active site" evidence="3">
    <location>
        <position position="237"/>
    </location>
</feature>
<feature type="active site" description="Nucleophile" evidence="3">
    <location>
        <position position="138"/>
    </location>
</feature>